<dbReference type="PaxDb" id="2903-EOD25815"/>
<dbReference type="GO" id="GO:0071949">
    <property type="term" value="F:FAD binding"/>
    <property type="evidence" value="ECO:0007669"/>
    <property type="project" value="InterPro"/>
</dbReference>
<dbReference type="InterPro" id="IPR016169">
    <property type="entry name" value="FAD-bd_PCMH_sub2"/>
</dbReference>
<feature type="chain" id="PRO_5044254621" description="FAD-binding PCMH-type domain-containing protein" evidence="7">
    <location>
        <begin position="23"/>
        <end position="582"/>
    </location>
</feature>
<evidence type="ECO:0000256" key="5">
    <source>
        <dbReference type="ARBA" id="ARBA00023002"/>
    </source>
</evidence>
<feature type="compositionally biased region" description="Pro residues" evidence="6">
    <location>
        <begin position="544"/>
        <end position="561"/>
    </location>
</feature>
<keyword evidence="3" id="KW-0285">Flavoprotein</keyword>
<name>A0A0D3JQN0_EMIH1</name>
<dbReference type="PROSITE" id="PS51387">
    <property type="entry name" value="FAD_PCMH"/>
    <property type="match status" value="1"/>
</dbReference>
<accession>A0A0D3JQN0</accession>
<dbReference type="InterPro" id="IPR006094">
    <property type="entry name" value="Oxid_FAD_bind_N"/>
</dbReference>
<dbReference type="SUPFAM" id="SSF56176">
    <property type="entry name" value="FAD-binding/transporter-associated domain-like"/>
    <property type="match status" value="1"/>
</dbReference>
<dbReference type="PANTHER" id="PTHR42973">
    <property type="entry name" value="BINDING OXIDOREDUCTASE, PUTATIVE (AFU_ORTHOLOGUE AFUA_1G17690)-RELATED"/>
    <property type="match status" value="1"/>
</dbReference>
<comment type="similarity">
    <text evidence="2">Belongs to the oxygen-dependent FAD-linked oxidoreductase family.</text>
</comment>
<keyword evidence="5" id="KW-0560">Oxidoreductase</keyword>
<dbReference type="AlphaFoldDB" id="A0A0D3JQN0"/>
<dbReference type="GeneID" id="17271361"/>
<protein>
    <recommendedName>
        <fullName evidence="8">FAD-binding PCMH-type domain-containing protein</fullName>
    </recommendedName>
</protein>
<evidence type="ECO:0000256" key="7">
    <source>
        <dbReference type="SAM" id="SignalP"/>
    </source>
</evidence>
<evidence type="ECO:0000313" key="10">
    <source>
        <dbReference type="Proteomes" id="UP000013827"/>
    </source>
</evidence>
<evidence type="ECO:0000256" key="4">
    <source>
        <dbReference type="ARBA" id="ARBA00022827"/>
    </source>
</evidence>
<evidence type="ECO:0000256" key="3">
    <source>
        <dbReference type="ARBA" id="ARBA00022630"/>
    </source>
</evidence>
<dbReference type="KEGG" id="ehx:EMIHUDRAFT_205969"/>
<evidence type="ECO:0000256" key="2">
    <source>
        <dbReference type="ARBA" id="ARBA00005466"/>
    </source>
</evidence>
<evidence type="ECO:0000313" key="9">
    <source>
        <dbReference type="EnsemblProtists" id="EOD25815"/>
    </source>
</evidence>
<feature type="domain" description="FAD-binding PCMH-type" evidence="8">
    <location>
        <begin position="137"/>
        <end position="312"/>
    </location>
</feature>
<feature type="region of interest" description="Disordered" evidence="6">
    <location>
        <begin position="540"/>
        <end position="582"/>
    </location>
</feature>
<dbReference type="STRING" id="2903.R1EGI6"/>
<feature type="signal peptide" evidence="7">
    <location>
        <begin position="1"/>
        <end position="22"/>
    </location>
</feature>
<organism evidence="9 10">
    <name type="scientific">Emiliania huxleyi (strain CCMP1516)</name>
    <dbReference type="NCBI Taxonomy" id="280463"/>
    <lineage>
        <taxon>Eukaryota</taxon>
        <taxon>Haptista</taxon>
        <taxon>Haptophyta</taxon>
        <taxon>Prymnesiophyceae</taxon>
        <taxon>Isochrysidales</taxon>
        <taxon>Noelaerhabdaceae</taxon>
        <taxon>Emiliania</taxon>
    </lineage>
</organism>
<dbReference type="Pfam" id="PF01565">
    <property type="entry name" value="FAD_binding_4"/>
    <property type="match status" value="1"/>
</dbReference>
<reference evidence="9" key="2">
    <citation type="submission" date="2024-10" db="UniProtKB">
        <authorList>
            <consortium name="EnsemblProtists"/>
        </authorList>
    </citation>
    <scope>IDENTIFICATION</scope>
</reference>
<keyword evidence="4" id="KW-0274">FAD</keyword>
<dbReference type="InterPro" id="IPR036318">
    <property type="entry name" value="FAD-bd_PCMH-like_sf"/>
</dbReference>
<dbReference type="eggNOG" id="ENOG502QVGN">
    <property type="taxonomic scope" value="Eukaryota"/>
</dbReference>
<sequence length="582" mass="60533">MSVDTKLLLGIVLAALVLEVSGTSCDGHCPGKTQLWSKKCSWDGCSGCSECLASPPPAGAGTCAKFCPGKPQPWPNKCAWDGCSGCAECSAGASGLCLDRGECEGFCTSKTQAAALDANFPGGSRWSSDRSARNARFEPSPAAVVFATSSAHVLAAVTCAKSAGVAVCGRSLGRHTCEPYCGGGLIVDVSAMRQMSVSPATKTAAIGAGATLGQVYVHLDGYELALPGGTCGTVGIAGLVLGGGKGRMTRLHGLTSDLLLAVELVTPSGERVTANASHHADLFCAAVFAHWQSHLLEHSERRLHVRLQYDQWNGLSFYGTAFEMGRTEVEALMAPTRAALGWGNASYTTRSWLQDLMANTGVNSAAQLTSGSHGWGSEWSVAEKKRSLVFTPLDAFGLAKLTSEVSGAPSTGFYLQLDPTSGAVCDLQPGATAYAWREKSADGRCEHITMGITNRWSGRGGNTRMEAHSRRFHAALAAHAGVRAYVNYIDLDHATNAGASGPLGNAYFGAANAQRIADVIARYDDTGTFRAADAISLPPAVLLPAPPASPAPPRPPPPPPLGRARSSTEPRAPSDPGGEWSS</sequence>
<dbReference type="HOGENOM" id="CLU_468878_0_0_1"/>
<evidence type="ECO:0000256" key="1">
    <source>
        <dbReference type="ARBA" id="ARBA00001974"/>
    </source>
</evidence>
<evidence type="ECO:0000256" key="6">
    <source>
        <dbReference type="SAM" id="MobiDB-lite"/>
    </source>
</evidence>
<dbReference type="Pfam" id="PF08031">
    <property type="entry name" value="BBE"/>
    <property type="match status" value="1"/>
</dbReference>
<dbReference type="Gene3D" id="3.30.465.10">
    <property type="match status" value="2"/>
</dbReference>
<evidence type="ECO:0000259" key="8">
    <source>
        <dbReference type="PROSITE" id="PS51387"/>
    </source>
</evidence>
<dbReference type="PANTHER" id="PTHR42973:SF39">
    <property type="entry name" value="FAD-BINDING PCMH-TYPE DOMAIN-CONTAINING PROTEIN"/>
    <property type="match status" value="1"/>
</dbReference>
<dbReference type="InterPro" id="IPR050416">
    <property type="entry name" value="FAD-linked_Oxidoreductase"/>
</dbReference>
<dbReference type="Proteomes" id="UP000013827">
    <property type="component" value="Unassembled WGS sequence"/>
</dbReference>
<keyword evidence="10" id="KW-1185">Reference proteome</keyword>
<reference evidence="10" key="1">
    <citation type="journal article" date="2013" name="Nature">
        <title>Pan genome of the phytoplankton Emiliania underpins its global distribution.</title>
        <authorList>
            <person name="Read B.A."/>
            <person name="Kegel J."/>
            <person name="Klute M.J."/>
            <person name="Kuo A."/>
            <person name="Lefebvre S.C."/>
            <person name="Maumus F."/>
            <person name="Mayer C."/>
            <person name="Miller J."/>
            <person name="Monier A."/>
            <person name="Salamov A."/>
            <person name="Young J."/>
            <person name="Aguilar M."/>
            <person name="Claverie J.M."/>
            <person name="Frickenhaus S."/>
            <person name="Gonzalez K."/>
            <person name="Herman E.K."/>
            <person name="Lin Y.C."/>
            <person name="Napier J."/>
            <person name="Ogata H."/>
            <person name="Sarno A.F."/>
            <person name="Shmutz J."/>
            <person name="Schroeder D."/>
            <person name="de Vargas C."/>
            <person name="Verret F."/>
            <person name="von Dassow P."/>
            <person name="Valentin K."/>
            <person name="Van de Peer Y."/>
            <person name="Wheeler G."/>
            <person name="Dacks J.B."/>
            <person name="Delwiche C.F."/>
            <person name="Dyhrman S.T."/>
            <person name="Glockner G."/>
            <person name="John U."/>
            <person name="Richards T."/>
            <person name="Worden A.Z."/>
            <person name="Zhang X."/>
            <person name="Grigoriev I.V."/>
            <person name="Allen A.E."/>
            <person name="Bidle K."/>
            <person name="Borodovsky M."/>
            <person name="Bowler C."/>
            <person name="Brownlee C."/>
            <person name="Cock J.M."/>
            <person name="Elias M."/>
            <person name="Gladyshev V.N."/>
            <person name="Groth M."/>
            <person name="Guda C."/>
            <person name="Hadaegh A."/>
            <person name="Iglesias-Rodriguez M.D."/>
            <person name="Jenkins J."/>
            <person name="Jones B.M."/>
            <person name="Lawson T."/>
            <person name="Leese F."/>
            <person name="Lindquist E."/>
            <person name="Lobanov A."/>
            <person name="Lomsadze A."/>
            <person name="Malik S.B."/>
            <person name="Marsh M.E."/>
            <person name="Mackinder L."/>
            <person name="Mock T."/>
            <person name="Mueller-Roeber B."/>
            <person name="Pagarete A."/>
            <person name="Parker M."/>
            <person name="Probert I."/>
            <person name="Quesneville H."/>
            <person name="Raines C."/>
            <person name="Rensing S.A."/>
            <person name="Riano-Pachon D.M."/>
            <person name="Richier S."/>
            <person name="Rokitta S."/>
            <person name="Shiraiwa Y."/>
            <person name="Soanes D.M."/>
            <person name="van der Giezen M."/>
            <person name="Wahlund T.M."/>
            <person name="Williams B."/>
            <person name="Wilson W."/>
            <person name="Wolfe G."/>
            <person name="Wurch L.L."/>
        </authorList>
    </citation>
    <scope>NUCLEOTIDE SEQUENCE</scope>
</reference>
<dbReference type="Gene3D" id="3.40.462.20">
    <property type="match status" value="1"/>
</dbReference>
<dbReference type="InterPro" id="IPR012951">
    <property type="entry name" value="BBE"/>
</dbReference>
<comment type="cofactor">
    <cofactor evidence="1">
        <name>FAD</name>
        <dbReference type="ChEBI" id="CHEBI:57692"/>
    </cofactor>
</comment>
<proteinExistence type="inferred from homology"/>
<dbReference type="EnsemblProtists" id="EOD25815">
    <property type="protein sequence ID" value="EOD25815"/>
    <property type="gene ID" value="EMIHUDRAFT_205969"/>
</dbReference>
<dbReference type="RefSeq" id="XP_005778244.1">
    <property type="nucleotide sequence ID" value="XM_005778187.1"/>
</dbReference>
<keyword evidence="7" id="KW-0732">Signal</keyword>
<dbReference type="InterPro" id="IPR016166">
    <property type="entry name" value="FAD-bd_PCMH"/>
</dbReference>
<dbReference type="GO" id="GO:0016491">
    <property type="term" value="F:oxidoreductase activity"/>
    <property type="evidence" value="ECO:0007669"/>
    <property type="project" value="UniProtKB-KW"/>
</dbReference>